<name>A0ACB7YDP9_9ERIC</name>
<evidence type="ECO:0000313" key="2">
    <source>
        <dbReference type="Proteomes" id="UP000828048"/>
    </source>
</evidence>
<gene>
    <name evidence="1" type="ORF">Vadar_009217</name>
</gene>
<comment type="caution">
    <text evidence="1">The sequence shown here is derived from an EMBL/GenBank/DDBJ whole genome shotgun (WGS) entry which is preliminary data.</text>
</comment>
<keyword evidence="2" id="KW-1185">Reference proteome</keyword>
<proteinExistence type="predicted"/>
<sequence>MRRFTVQTAMYKSVSGLKFSSISVVVAPLADGSLQLDQLSEVRDAVSGDHDTLDGRQPKQILKFPLRTIGALGNDATGAIGGGVAAGATPLFADPTIALAMWRGKKPQDHFFDVPVAEGQWKDYGDDSGEESKPKRSGK</sequence>
<organism evidence="1 2">
    <name type="scientific">Vaccinium darrowii</name>
    <dbReference type="NCBI Taxonomy" id="229202"/>
    <lineage>
        <taxon>Eukaryota</taxon>
        <taxon>Viridiplantae</taxon>
        <taxon>Streptophyta</taxon>
        <taxon>Embryophyta</taxon>
        <taxon>Tracheophyta</taxon>
        <taxon>Spermatophyta</taxon>
        <taxon>Magnoliopsida</taxon>
        <taxon>eudicotyledons</taxon>
        <taxon>Gunneridae</taxon>
        <taxon>Pentapetalae</taxon>
        <taxon>asterids</taxon>
        <taxon>Ericales</taxon>
        <taxon>Ericaceae</taxon>
        <taxon>Vaccinioideae</taxon>
        <taxon>Vaccinieae</taxon>
        <taxon>Vaccinium</taxon>
    </lineage>
</organism>
<reference evidence="1 2" key="1">
    <citation type="journal article" date="2021" name="Hortic Res">
        <title>High-quality reference genome and annotation aids understanding of berry development for evergreen blueberry (Vaccinium darrowii).</title>
        <authorList>
            <person name="Yu J."/>
            <person name="Hulse-Kemp A.M."/>
            <person name="Babiker E."/>
            <person name="Staton M."/>
        </authorList>
    </citation>
    <scope>NUCLEOTIDE SEQUENCE [LARGE SCALE GENOMIC DNA]</scope>
    <source>
        <strain evidence="2">cv. NJ 8807/NJ 8810</strain>
        <tissue evidence="1">Young leaf</tissue>
    </source>
</reference>
<dbReference type="EMBL" id="CM037158">
    <property type="protein sequence ID" value="KAH7851264.1"/>
    <property type="molecule type" value="Genomic_DNA"/>
</dbReference>
<protein>
    <submittedName>
        <fullName evidence="1">Uncharacterized protein</fullName>
    </submittedName>
</protein>
<evidence type="ECO:0000313" key="1">
    <source>
        <dbReference type="EMBL" id="KAH7851264.1"/>
    </source>
</evidence>
<accession>A0ACB7YDP9</accession>
<dbReference type="Proteomes" id="UP000828048">
    <property type="component" value="Chromosome 8"/>
</dbReference>